<dbReference type="HOGENOM" id="CLU_000445_87_0_4"/>
<dbReference type="FunFam" id="1.10.10.60:FF:000132">
    <property type="entry name" value="AraC family transcriptional regulator"/>
    <property type="match status" value="1"/>
</dbReference>
<feature type="domain" description="HTH araC/xylS-type" evidence="6">
    <location>
        <begin position="157"/>
        <end position="257"/>
    </location>
</feature>
<dbReference type="InterPro" id="IPR011051">
    <property type="entry name" value="RmlC_Cupin_sf"/>
</dbReference>
<dbReference type="InterPro" id="IPR018062">
    <property type="entry name" value="HTH_AraC-typ_CS"/>
</dbReference>
<reference evidence="7 8" key="1">
    <citation type="journal article" date="2003" name="Nat. Genet.">
        <title>Comparative analysis of the genome sequences of Bordetella pertussis, Bordetella parapertussis and Bordetella bronchiseptica.</title>
        <authorList>
            <person name="Parkhill J."/>
            <person name="Sebaihia M."/>
            <person name="Preston A."/>
            <person name="Murphy L.D."/>
            <person name="Thomson N.R."/>
            <person name="Harris D.E."/>
            <person name="Holden M.T.G."/>
            <person name="Churcher C.M."/>
            <person name="Bentley S.D."/>
            <person name="Mungall K.L."/>
            <person name="Cerdeno-Tarraga A.-M."/>
            <person name="Temple L."/>
            <person name="James K.D."/>
            <person name="Harris B."/>
            <person name="Quail M.A."/>
            <person name="Achtman M."/>
            <person name="Atkin R."/>
            <person name="Baker S."/>
            <person name="Basham D."/>
            <person name="Bason N."/>
            <person name="Cherevach I."/>
            <person name="Chillingworth T."/>
            <person name="Collins M."/>
            <person name="Cronin A."/>
            <person name="Davis P."/>
            <person name="Doggett J."/>
            <person name="Feltwell T."/>
            <person name="Goble A."/>
            <person name="Hamlin N."/>
            <person name="Hauser H."/>
            <person name="Holroyd S."/>
            <person name="Jagels K."/>
            <person name="Leather S."/>
            <person name="Moule S."/>
            <person name="Norberczak H."/>
            <person name="O'Neil S."/>
            <person name="Ormond D."/>
            <person name="Price C."/>
            <person name="Rabbinowitsch E."/>
            <person name="Rutter S."/>
            <person name="Sanders M."/>
            <person name="Saunders D."/>
            <person name="Seeger K."/>
            <person name="Sharp S."/>
            <person name="Simmonds M."/>
            <person name="Skelton J."/>
            <person name="Squares R."/>
            <person name="Squares S."/>
            <person name="Stevens K."/>
            <person name="Unwin L."/>
            <person name="Whitehead S."/>
            <person name="Barrell B.G."/>
            <person name="Maskell D.J."/>
        </authorList>
    </citation>
    <scope>NUCLEOTIDE SEQUENCE [LARGE SCALE GENOMIC DNA]</scope>
    <source>
        <strain evidence="7 8">ATCC BAA-588 / NCTC 13252 / RB50</strain>
    </source>
</reference>
<dbReference type="KEGG" id="bbr:BB0214"/>
<keyword evidence="3" id="KW-0238">DNA-binding</keyword>
<dbReference type="PANTHER" id="PTHR11019">
    <property type="entry name" value="HTH-TYPE TRANSCRIPTIONAL REGULATOR NIMR"/>
    <property type="match status" value="1"/>
</dbReference>
<evidence type="ECO:0000256" key="1">
    <source>
        <dbReference type="ARBA" id="ARBA00022491"/>
    </source>
</evidence>
<protein>
    <submittedName>
        <fullName evidence="7">AraC family transcriptional regulator</fullName>
    </submittedName>
</protein>
<dbReference type="InterPro" id="IPR014710">
    <property type="entry name" value="RmlC-like_jellyroll"/>
</dbReference>
<dbReference type="eggNOG" id="COG1917">
    <property type="taxonomic scope" value="Bacteria"/>
</dbReference>
<keyword evidence="2" id="KW-0805">Transcription regulation</keyword>
<dbReference type="Proteomes" id="UP000001027">
    <property type="component" value="Chromosome"/>
</dbReference>
<dbReference type="Pfam" id="PF02311">
    <property type="entry name" value="AraC_binding"/>
    <property type="match status" value="1"/>
</dbReference>
<dbReference type="Pfam" id="PF12833">
    <property type="entry name" value="HTH_18"/>
    <property type="match status" value="1"/>
</dbReference>
<dbReference type="InterPro" id="IPR003313">
    <property type="entry name" value="AraC-bd"/>
</dbReference>
<dbReference type="InterPro" id="IPR020449">
    <property type="entry name" value="Tscrpt_reg_AraC-type_HTH"/>
</dbReference>
<evidence type="ECO:0000313" key="8">
    <source>
        <dbReference type="Proteomes" id="UP000001027"/>
    </source>
</evidence>
<dbReference type="EMBL" id="BX640437">
    <property type="protein sequence ID" value="CAE30712.1"/>
    <property type="molecule type" value="Genomic_DNA"/>
</dbReference>
<dbReference type="AlphaFoldDB" id="A0A0H3LHU5"/>
<accession>A0A0H3LHU5</accession>
<evidence type="ECO:0000256" key="2">
    <source>
        <dbReference type="ARBA" id="ARBA00023015"/>
    </source>
</evidence>
<dbReference type="GO" id="GO:0003700">
    <property type="term" value="F:DNA-binding transcription factor activity"/>
    <property type="evidence" value="ECO:0007669"/>
    <property type="project" value="InterPro"/>
</dbReference>
<dbReference type="SUPFAM" id="SSF46689">
    <property type="entry name" value="Homeodomain-like"/>
    <property type="match status" value="1"/>
</dbReference>
<dbReference type="GO" id="GO:0043565">
    <property type="term" value="F:sequence-specific DNA binding"/>
    <property type="evidence" value="ECO:0007669"/>
    <property type="project" value="InterPro"/>
</dbReference>
<keyword evidence="4" id="KW-0010">Activator</keyword>
<evidence type="ECO:0000313" key="7">
    <source>
        <dbReference type="EMBL" id="CAE30712.1"/>
    </source>
</evidence>
<dbReference type="RefSeq" id="WP_010925736.1">
    <property type="nucleotide sequence ID" value="NC_002927.3"/>
</dbReference>
<dbReference type="InterPro" id="IPR009057">
    <property type="entry name" value="Homeodomain-like_sf"/>
</dbReference>
<evidence type="ECO:0000256" key="4">
    <source>
        <dbReference type="ARBA" id="ARBA00023159"/>
    </source>
</evidence>
<dbReference type="PANTHER" id="PTHR11019:SF199">
    <property type="entry name" value="HTH-TYPE TRANSCRIPTIONAL REGULATOR NIMR"/>
    <property type="match status" value="1"/>
</dbReference>
<evidence type="ECO:0000259" key="6">
    <source>
        <dbReference type="PROSITE" id="PS01124"/>
    </source>
</evidence>
<dbReference type="SUPFAM" id="SSF51182">
    <property type="entry name" value="RmlC-like cupins"/>
    <property type="match status" value="1"/>
</dbReference>
<dbReference type="PRINTS" id="PR00032">
    <property type="entry name" value="HTHARAC"/>
</dbReference>
<dbReference type="eggNOG" id="COG2207">
    <property type="taxonomic scope" value="Bacteria"/>
</dbReference>
<gene>
    <name evidence="7" type="ordered locus">BB0214</name>
</gene>
<keyword evidence="1" id="KW-0678">Repressor</keyword>
<keyword evidence="5" id="KW-0804">Transcription</keyword>
<dbReference type="Gene3D" id="2.60.120.10">
    <property type="entry name" value="Jelly Rolls"/>
    <property type="match status" value="1"/>
</dbReference>
<sequence>MLEQGPPTVNPAHLLTAFSIERARQARGISVPAHSHAEGMLVLVQTGLALVQGNTEMLTMAPGNIGWVPPGIMHEAHWFGHARGTFLYVRADACARLPGHTSAWPLRPLVDALIDRLAGPAGAALSPAYGERLFDILLTELGLCEQSAHTLPMPRERRLRELAVRLLASPDDGSSIETWAERLNMSARTLMRRFRGETGITLGQWRQKVRLLRALELLAGGKPVTDVALAVGYDSPSAFIGSFRATYGVTPSQYFARNA</sequence>
<name>A0A0H3LHU5_BORBR</name>
<organism evidence="7 8">
    <name type="scientific">Bordetella bronchiseptica (strain ATCC BAA-588 / NCTC 13252 / RB50)</name>
    <name type="common">Alcaligenes bronchisepticus</name>
    <dbReference type="NCBI Taxonomy" id="257310"/>
    <lineage>
        <taxon>Bacteria</taxon>
        <taxon>Pseudomonadati</taxon>
        <taxon>Pseudomonadota</taxon>
        <taxon>Betaproteobacteria</taxon>
        <taxon>Burkholderiales</taxon>
        <taxon>Alcaligenaceae</taxon>
        <taxon>Bordetella</taxon>
    </lineage>
</organism>
<evidence type="ECO:0000256" key="5">
    <source>
        <dbReference type="ARBA" id="ARBA00023163"/>
    </source>
</evidence>
<evidence type="ECO:0000256" key="3">
    <source>
        <dbReference type="ARBA" id="ARBA00023125"/>
    </source>
</evidence>
<dbReference type="Gene3D" id="1.10.10.60">
    <property type="entry name" value="Homeodomain-like"/>
    <property type="match status" value="2"/>
</dbReference>
<dbReference type="PROSITE" id="PS00041">
    <property type="entry name" value="HTH_ARAC_FAMILY_1"/>
    <property type="match status" value="1"/>
</dbReference>
<dbReference type="InterPro" id="IPR018060">
    <property type="entry name" value="HTH_AraC"/>
</dbReference>
<proteinExistence type="predicted"/>
<dbReference type="SMART" id="SM00342">
    <property type="entry name" value="HTH_ARAC"/>
    <property type="match status" value="1"/>
</dbReference>
<dbReference type="GeneID" id="56481106"/>
<dbReference type="PROSITE" id="PS01124">
    <property type="entry name" value="HTH_ARAC_FAMILY_2"/>
    <property type="match status" value="1"/>
</dbReference>